<name>A0A1L9SRB8_9EURO</name>
<reference evidence="6" key="1">
    <citation type="journal article" date="2017" name="Genome Biol.">
        <title>Comparative genomics reveals high biological diversity and specific adaptations in the industrially and medically important fungal genus Aspergillus.</title>
        <authorList>
            <person name="de Vries R.P."/>
            <person name="Riley R."/>
            <person name="Wiebenga A."/>
            <person name="Aguilar-Osorio G."/>
            <person name="Amillis S."/>
            <person name="Uchima C.A."/>
            <person name="Anderluh G."/>
            <person name="Asadollahi M."/>
            <person name="Askin M."/>
            <person name="Barry K."/>
            <person name="Battaglia E."/>
            <person name="Bayram O."/>
            <person name="Benocci T."/>
            <person name="Braus-Stromeyer S.A."/>
            <person name="Caldana C."/>
            <person name="Canovas D."/>
            <person name="Cerqueira G.C."/>
            <person name="Chen F."/>
            <person name="Chen W."/>
            <person name="Choi C."/>
            <person name="Clum A."/>
            <person name="Dos Santos R.A."/>
            <person name="Damasio A.R."/>
            <person name="Diallinas G."/>
            <person name="Emri T."/>
            <person name="Fekete E."/>
            <person name="Flipphi M."/>
            <person name="Freyberg S."/>
            <person name="Gallo A."/>
            <person name="Gournas C."/>
            <person name="Habgood R."/>
            <person name="Hainaut M."/>
            <person name="Harispe M.L."/>
            <person name="Henrissat B."/>
            <person name="Hilden K.S."/>
            <person name="Hope R."/>
            <person name="Hossain A."/>
            <person name="Karabika E."/>
            <person name="Karaffa L."/>
            <person name="Karanyi Z."/>
            <person name="Krasevec N."/>
            <person name="Kuo A."/>
            <person name="Kusch H."/>
            <person name="LaButti K."/>
            <person name="Lagendijk E.L."/>
            <person name="Lapidus A."/>
            <person name="Levasseur A."/>
            <person name="Lindquist E."/>
            <person name="Lipzen A."/>
            <person name="Logrieco A.F."/>
            <person name="MacCabe A."/>
            <person name="Maekelae M.R."/>
            <person name="Malavazi I."/>
            <person name="Melin P."/>
            <person name="Meyer V."/>
            <person name="Mielnichuk N."/>
            <person name="Miskei M."/>
            <person name="Molnar A.P."/>
            <person name="Mule G."/>
            <person name="Ngan C.Y."/>
            <person name="Orejas M."/>
            <person name="Orosz E."/>
            <person name="Ouedraogo J.P."/>
            <person name="Overkamp K.M."/>
            <person name="Park H.-S."/>
            <person name="Perrone G."/>
            <person name="Piumi F."/>
            <person name="Punt P.J."/>
            <person name="Ram A.F."/>
            <person name="Ramon A."/>
            <person name="Rauscher S."/>
            <person name="Record E."/>
            <person name="Riano-Pachon D.M."/>
            <person name="Robert V."/>
            <person name="Roehrig J."/>
            <person name="Ruller R."/>
            <person name="Salamov A."/>
            <person name="Salih N.S."/>
            <person name="Samson R.A."/>
            <person name="Sandor E."/>
            <person name="Sanguinetti M."/>
            <person name="Schuetze T."/>
            <person name="Sepcic K."/>
            <person name="Shelest E."/>
            <person name="Sherlock G."/>
            <person name="Sophianopoulou V."/>
            <person name="Squina F.M."/>
            <person name="Sun H."/>
            <person name="Susca A."/>
            <person name="Todd R.B."/>
            <person name="Tsang A."/>
            <person name="Unkles S.E."/>
            <person name="van de Wiele N."/>
            <person name="van Rossen-Uffink D."/>
            <person name="Oliveira J.V."/>
            <person name="Vesth T.C."/>
            <person name="Visser J."/>
            <person name="Yu J.-H."/>
            <person name="Zhou M."/>
            <person name="Andersen M.R."/>
            <person name="Archer D.B."/>
            <person name="Baker S.E."/>
            <person name="Benoit I."/>
            <person name="Brakhage A.A."/>
            <person name="Braus G.H."/>
            <person name="Fischer R."/>
            <person name="Frisvad J.C."/>
            <person name="Goldman G.H."/>
            <person name="Houbraken J."/>
            <person name="Oakley B."/>
            <person name="Pocsi I."/>
            <person name="Scazzocchio C."/>
            <person name="Seiboth B."/>
            <person name="vanKuyk P.A."/>
            <person name="Wortman J."/>
            <person name="Dyer P.S."/>
            <person name="Grigoriev I.V."/>
        </authorList>
    </citation>
    <scope>NUCLEOTIDE SEQUENCE [LARGE SCALE GENOMIC DNA]</scope>
    <source>
        <strain evidence="6">CBS 506.65</strain>
    </source>
</reference>
<dbReference type="GeneID" id="34614854"/>
<dbReference type="Proteomes" id="UP000184188">
    <property type="component" value="Unassembled WGS sequence"/>
</dbReference>
<dbReference type="AlphaFoldDB" id="A0A1L9SRB8"/>
<feature type="non-terminal residue" evidence="5">
    <location>
        <position position="97"/>
    </location>
</feature>
<dbReference type="VEuPathDB" id="FungiDB:ASPZODRAFT_47209"/>
<sequence length="97" mass="10384">DPLFSVCWSRQSCGSCLAGDFACSWCPFSSTCVPNRARLAIFAPLSSSQVCPLGSQERWELRALPLGCHVSTITVMTVLGTVCFILASLGLAVLSVW</sequence>
<protein>
    <recommendedName>
        <fullName evidence="7">PSI domain-containing protein</fullName>
    </recommendedName>
</protein>
<dbReference type="InterPro" id="IPR002165">
    <property type="entry name" value="Plexin_repeat"/>
</dbReference>
<evidence type="ECO:0000313" key="6">
    <source>
        <dbReference type="Proteomes" id="UP000184188"/>
    </source>
</evidence>
<dbReference type="Pfam" id="PF01437">
    <property type="entry name" value="PSI"/>
    <property type="match status" value="1"/>
</dbReference>
<evidence type="ECO:0008006" key="7">
    <source>
        <dbReference type="Google" id="ProtNLM"/>
    </source>
</evidence>
<dbReference type="GO" id="GO:0016020">
    <property type="term" value="C:membrane"/>
    <property type="evidence" value="ECO:0007669"/>
    <property type="project" value="UniProtKB-SubCell"/>
</dbReference>
<organism evidence="5 6">
    <name type="scientific">Penicilliopsis zonata CBS 506.65</name>
    <dbReference type="NCBI Taxonomy" id="1073090"/>
    <lineage>
        <taxon>Eukaryota</taxon>
        <taxon>Fungi</taxon>
        <taxon>Dikarya</taxon>
        <taxon>Ascomycota</taxon>
        <taxon>Pezizomycotina</taxon>
        <taxon>Eurotiomycetes</taxon>
        <taxon>Eurotiomycetidae</taxon>
        <taxon>Eurotiales</taxon>
        <taxon>Aspergillaceae</taxon>
        <taxon>Penicilliopsis</taxon>
    </lineage>
</organism>
<feature type="transmembrane region" description="Helical" evidence="4">
    <location>
        <begin position="73"/>
        <end position="94"/>
    </location>
</feature>
<dbReference type="RefSeq" id="XP_022584272.1">
    <property type="nucleotide sequence ID" value="XM_022728390.1"/>
</dbReference>
<accession>A0A1L9SRB8</accession>
<feature type="non-terminal residue" evidence="5">
    <location>
        <position position="1"/>
    </location>
</feature>
<keyword evidence="3" id="KW-0325">Glycoprotein</keyword>
<proteinExistence type="predicted"/>
<evidence type="ECO:0000256" key="3">
    <source>
        <dbReference type="ARBA" id="ARBA00023180"/>
    </source>
</evidence>
<gene>
    <name evidence="5" type="ORF">ASPZODRAFT_47209</name>
</gene>
<evidence type="ECO:0000256" key="4">
    <source>
        <dbReference type="SAM" id="Phobius"/>
    </source>
</evidence>
<keyword evidence="2 4" id="KW-0472">Membrane</keyword>
<dbReference type="EMBL" id="KV878337">
    <property type="protein sequence ID" value="OJJ49762.1"/>
    <property type="molecule type" value="Genomic_DNA"/>
</dbReference>
<evidence type="ECO:0000313" key="5">
    <source>
        <dbReference type="EMBL" id="OJJ49762.1"/>
    </source>
</evidence>
<keyword evidence="6" id="KW-1185">Reference proteome</keyword>
<dbReference type="OrthoDB" id="5427091at2759"/>
<comment type="subcellular location">
    <subcellularLocation>
        <location evidence="1">Membrane</location>
    </subcellularLocation>
</comment>
<keyword evidence="4" id="KW-0812">Transmembrane</keyword>
<evidence type="ECO:0000256" key="1">
    <source>
        <dbReference type="ARBA" id="ARBA00004370"/>
    </source>
</evidence>
<dbReference type="STRING" id="1073090.A0A1L9SRB8"/>
<keyword evidence="4" id="KW-1133">Transmembrane helix</keyword>
<evidence type="ECO:0000256" key="2">
    <source>
        <dbReference type="ARBA" id="ARBA00023136"/>
    </source>
</evidence>